<name>A0A0R1WYH5_9LACO</name>
<proteinExistence type="predicted"/>
<organism evidence="2 3">
    <name type="scientific">Ligilactobacillus hayakitensis DSM 18933 = JCM 14209</name>
    <dbReference type="NCBI Taxonomy" id="1423755"/>
    <lineage>
        <taxon>Bacteria</taxon>
        <taxon>Bacillati</taxon>
        <taxon>Bacillota</taxon>
        <taxon>Bacilli</taxon>
        <taxon>Lactobacillales</taxon>
        <taxon>Lactobacillaceae</taxon>
        <taxon>Ligilactobacillus</taxon>
    </lineage>
</organism>
<keyword evidence="3" id="KW-1185">Reference proteome</keyword>
<evidence type="ECO:0000313" key="2">
    <source>
        <dbReference type="EMBL" id="KRM19276.1"/>
    </source>
</evidence>
<protein>
    <submittedName>
        <fullName evidence="2">Uncharacterized protein</fullName>
    </submittedName>
</protein>
<evidence type="ECO:0000313" key="3">
    <source>
        <dbReference type="Proteomes" id="UP000051054"/>
    </source>
</evidence>
<accession>A0A0R1WYH5</accession>
<dbReference type="AlphaFoldDB" id="A0A0R1WYH5"/>
<evidence type="ECO:0000256" key="1">
    <source>
        <dbReference type="SAM" id="Phobius"/>
    </source>
</evidence>
<keyword evidence="1" id="KW-1133">Transmembrane helix</keyword>
<gene>
    <name evidence="2" type="ORF">FC40_GL000358</name>
</gene>
<keyword evidence="1" id="KW-0812">Transmembrane</keyword>
<feature type="transmembrane region" description="Helical" evidence="1">
    <location>
        <begin position="28"/>
        <end position="49"/>
    </location>
</feature>
<reference evidence="2 3" key="1">
    <citation type="journal article" date="2015" name="Genome Announc.">
        <title>Expanding the biotechnology potential of lactobacilli through comparative genomics of 213 strains and associated genera.</title>
        <authorList>
            <person name="Sun Z."/>
            <person name="Harris H.M."/>
            <person name="McCann A."/>
            <person name="Guo C."/>
            <person name="Argimon S."/>
            <person name="Zhang W."/>
            <person name="Yang X."/>
            <person name="Jeffery I.B."/>
            <person name="Cooney J.C."/>
            <person name="Kagawa T.F."/>
            <person name="Liu W."/>
            <person name="Song Y."/>
            <person name="Salvetti E."/>
            <person name="Wrobel A."/>
            <person name="Rasinkangas P."/>
            <person name="Parkhill J."/>
            <person name="Rea M.C."/>
            <person name="O'Sullivan O."/>
            <person name="Ritari J."/>
            <person name="Douillard F.P."/>
            <person name="Paul Ross R."/>
            <person name="Yang R."/>
            <person name="Briner A.E."/>
            <person name="Felis G.E."/>
            <person name="de Vos W.M."/>
            <person name="Barrangou R."/>
            <person name="Klaenhammer T.R."/>
            <person name="Caufield P.W."/>
            <person name="Cui Y."/>
            <person name="Zhang H."/>
            <person name="O'Toole P.W."/>
        </authorList>
    </citation>
    <scope>NUCLEOTIDE SEQUENCE [LARGE SCALE GENOMIC DNA]</scope>
    <source>
        <strain evidence="2 3">DSM 18933</strain>
    </source>
</reference>
<comment type="caution">
    <text evidence="2">The sequence shown here is derived from an EMBL/GenBank/DDBJ whole genome shotgun (WGS) entry which is preliminary data.</text>
</comment>
<dbReference type="Proteomes" id="UP000051054">
    <property type="component" value="Unassembled WGS sequence"/>
</dbReference>
<keyword evidence="1" id="KW-0472">Membrane</keyword>
<dbReference type="EMBL" id="AZGD01000079">
    <property type="protein sequence ID" value="KRM19276.1"/>
    <property type="molecule type" value="Genomic_DNA"/>
</dbReference>
<sequence>MVLAIQPFLVLYILIRDSSRVIASLKYFLLLIVLSSLHFSNFYRFYLYLTFSHKVYHI</sequence>